<evidence type="ECO:0000259" key="3">
    <source>
        <dbReference type="Pfam" id="PF09375"/>
    </source>
</evidence>
<evidence type="ECO:0000313" key="5">
    <source>
        <dbReference type="Proteomes" id="UP001164472"/>
    </source>
</evidence>
<dbReference type="GO" id="GO:0030313">
    <property type="term" value="C:cell envelope"/>
    <property type="evidence" value="ECO:0007669"/>
    <property type="project" value="UniProtKB-SubCell"/>
</dbReference>
<dbReference type="KEGG" id="asem:NNL22_01615"/>
<dbReference type="Pfam" id="PF09375">
    <property type="entry name" value="Peptidase_M75"/>
    <property type="match status" value="1"/>
</dbReference>
<sequence>MKNNNLSSAIQCRINVRALLMLLGCLWLQPVFAEPTNEQWHAFNLAVIDKHITPRYQQLAAHADELLLANTALCRNLDEASLATSKKAYNLTMDAWQGIQHIRFGPVEIMMRNFSLQYWPDKKNHIGKHLDRLISSHDEVLLDGDGFYRLGISVKGLPAIERLLYGNDALAKLKADPFRCKVNVRISAYIAEVGRDIVTEWGTVMRPHFVNINSEDDYFEEELEASILILKALVEPLEVIRDLKIDRPLGKSAKKVNYKRLESWRSARSLRNIELNIAALDELFSGDGSKNDQASVQHLLKPDEAKAIAAQFKALEAQLKSIASPLKDSIRTEEGRKSLLETSDMITRLHDNLEKTLAANGIHLGFNSRDGD</sequence>
<reference evidence="4" key="1">
    <citation type="submission" date="2022-07" db="EMBL/GenBank/DDBJ databases">
        <title>Alkalimarinus sp. nov., isolated from gut of a Alitta virens.</title>
        <authorList>
            <person name="Yang A.I."/>
            <person name="Shin N.-R."/>
        </authorList>
    </citation>
    <scope>NUCLEOTIDE SEQUENCE</scope>
    <source>
        <strain evidence="4">FA028</strain>
    </source>
</reference>
<gene>
    <name evidence="4" type="ORF">NNL22_01615</name>
</gene>
<dbReference type="AlphaFoldDB" id="A0A9E8HJK3"/>
<evidence type="ECO:0000256" key="1">
    <source>
        <dbReference type="ARBA" id="ARBA00004196"/>
    </source>
</evidence>
<keyword evidence="5" id="KW-1185">Reference proteome</keyword>
<keyword evidence="2" id="KW-0732">Signal</keyword>
<dbReference type="CDD" id="cd14659">
    <property type="entry name" value="Imelysin-like_IPPA"/>
    <property type="match status" value="1"/>
</dbReference>
<dbReference type="Gene3D" id="1.20.1420.20">
    <property type="entry name" value="M75 peptidase, HXXE motif"/>
    <property type="match status" value="1"/>
</dbReference>
<evidence type="ECO:0000313" key="4">
    <source>
        <dbReference type="EMBL" id="UZW75332.1"/>
    </source>
</evidence>
<dbReference type="InterPro" id="IPR038352">
    <property type="entry name" value="Imelysin_sf"/>
</dbReference>
<dbReference type="InterPro" id="IPR018976">
    <property type="entry name" value="Imelysin-like"/>
</dbReference>
<dbReference type="RefSeq" id="WP_251810786.1">
    <property type="nucleotide sequence ID" value="NZ_CP101527.1"/>
</dbReference>
<evidence type="ECO:0000256" key="2">
    <source>
        <dbReference type="ARBA" id="ARBA00022729"/>
    </source>
</evidence>
<protein>
    <submittedName>
        <fullName evidence="4">Imelysin family protein</fullName>
    </submittedName>
</protein>
<name>A0A9E8HJK3_9ALTE</name>
<dbReference type="Proteomes" id="UP001164472">
    <property type="component" value="Chromosome"/>
</dbReference>
<accession>A0A9E8HJK3</accession>
<feature type="domain" description="Imelysin-like" evidence="3">
    <location>
        <begin position="52"/>
        <end position="350"/>
    </location>
</feature>
<proteinExistence type="predicted"/>
<dbReference type="EMBL" id="CP101527">
    <property type="protein sequence ID" value="UZW75332.1"/>
    <property type="molecule type" value="Genomic_DNA"/>
</dbReference>
<comment type="subcellular location">
    <subcellularLocation>
        <location evidence="1">Cell envelope</location>
    </subcellularLocation>
</comment>
<organism evidence="4 5">
    <name type="scientific">Alkalimarinus sediminis</name>
    <dbReference type="NCBI Taxonomy" id="1632866"/>
    <lineage>
        <taxon>Bacteria</taxon>
        <taxon>Pseudomonadati</taxon>
        <taxon>Pseudomonadota</taxon>
        <taxon>Gammaproteobacteria</taxon>
        <taxon>Alteromonadales</taxon>
        <taxon>Alteromonadaceae</taxon>
        <taxon>Alkalimarinus</taxon>
    </lineage>
</organism>
<dbReference type="InterPro" id="IPR034984">
    <property type="entry name" value="Imelysin-like_IPPA"/>
</dbReference>